<evidence type="ECO:0000256" key="13">
    <source>
        <dbReference type="ARBA" id="ARBA00048988"/>
    </source>
</evidence>
<dbReference type="GO" id="GO:0004527">
    <property type="term" value="F:exonuclease activity"/>
    <property type="evidence" value="ECO:0007669"/>
    <property type="project" value="UniProtKB-KW"/>
</dbReference>
<dbReference type="PANTHER" id="PTHR11070:SF48">
    <property type="entry name" value="ATP-DEPENDENT HELICASE_NUCLEASE SUBUNIT A"/>
    <property type="match status" value="1"/>
</dbReference>
<dbReference type="GO" id="GO:0043138">
    <property type="term" value="F:3'-5' DNA helicase activity"/>
    <property type="evidence" value="ECO:0007669"/>
    <property type="project" value="UniProtKB-EC"/>
</dbReference>
<keyword evidence="18" id="KW-1185">Reference proteome</keyword>
<dbReference type="InterPro" id="IPR011604">
    <property type="entry name" value="PDDEXK-like_dom_sf"/>
</dbReference>
<gene>
    <name evidence="17" type="ORF">B5F14_00730</name>
</gene>
<keyword evidence="5 14" id="KW-0347">Helicase</keyword>
<proteinExistence type="predicted"/>
<keyword evidence="7 14" id="KW-0067">ATP-binding</keyword>
<dbReference type="GO" id="GO:0033202">
    <property type="term" value="C:DNA helicase complex"/>
    <property type="evidence" value="ECO:0007669"/>
    <property type="project" value="TreeGrafter"/>
</dbReference>
<dbReference type="SUPFAM" id="SSF52540">
    <property type="entry name" value="P-loop containing nucleoside triphosphate hydrolases"/>
    <property type="match status" value="1"/>
</dbReference>
<dbReference type="Pfam" id="PF13361">
    <property type="entry name" value="UvrD_C"/>
    <property type="match status" value="1"/>
</dbReference>
<feature type="binding site" evidence="14">
    <location>
        <begin position="22"/>
        <end position="29"/>
    </location>
    <ligand>
        <name>ATP</name>
        <dbReference type="ChEBI" id="CHEBI:30616"/>
    </ligand>
</feature>
<evidence type="ECO:0000256" key="5">
    <source>
        <dbReference type="ARBA" id="ARBA00022806"/>
    </source>
</evidence>
<dbReference type="GO" id="GO:0000725">
    <property type="term" value="P:recombinational repair"/>
    <property type="evidence" value="ECO:0007669"/>
    <property type="project" value="TreeGrafter"/>
</dbReference>
<keyword evidence="10" id="KW-0413">Isomerase</keyword>
<evidence type="ECO:0000256" key="10">
    <source>
        <dbReference type="ARBA" id="ARBA00023235"/>
    </source>
</evidence>
<dbReference type="InterPro" id="IPR000212">
    <property type="entry name" value="DNA_helicase_UvrD/REP"/>
</dbReference>
<comment type="caution">
    <text evidence="17">The sequence shown here is derived from an EMBL/GenBank/DDBJ whole genome shotgun (WGS) entry which is preliminary data.</text>
</comment>
<dbReference type="SUPFAM" id="SSF52980">
    <property type="entry name" value="Restriction endonuclease-like"/>
    <property type="match status" value="1"/>
</dbReference>
<evidence type="ECO:0000313" key="17">
    <source>
        <dbReference type="EMBL" id="OUP61942.1"/>
    </source>
</evidence>
<dbReference type="Gene3D" id="3.90.320.10">
    <property type="match status" value="1"/>
</dbReference>
<keyword evidence="3" id="KW-0227">DNA damage</keyword>
<evidence type="ECO:0000256" key="7">
    <source>
        <dbReference type="ARBA" id="ARBA00022840"/>
    </source>
</evidence>
<dbReference type="PROSITE" id="PS51198">
    <property type="entry name" value="UVRD_HELICASE_ATP_BIND"/>
    <property type="match status" value="1"/>
</dbReference>
<organism evidence="17 18">
    <name type="scientific">Faecalitalea cylindroides</name>
    <dbReference type="NCBI Taxonomy" id="39483"/>
    <lineage>
        <taxon>Bacteria</taxon>
        <taxon>Bacillati</taxon>
        <taxon>Bacillota</taxon>
        <taxon>Erysipelotrichia</taxon>
        <taxon>Erysipelotrichales</taxon>
        <taxon>Erysipelotrichaceae</taxon>
        <taxon>Faecalitalea</taxon>
    </lineage>
</organism>
<dbReference type="GO" id="GO:0003677">
    <property type="term" value="F:DNA binding"/>
    <property type="evidence" value="ECO:0007669"/>
    <property type="project" value="UniProtKB-KW"/>
</dbReference>
<evidence type="ECO:0000256" key="4">
    <source>
        <dbReference type="ARBA" id="ARBA00022801"/>
    </source>
</evidence>
<name>A0A1Y4M5G4_9FIRM</name>
<keyword evidence="2 14" id="KW-0547">Nucleotide-binding</keyword>
<feature type="domain" description="UvrD-like helicase ATP-binding" evidence="15">
    <location>
        <begin position="1"/>
        <end position="428"/>
    </location>
</feature>
<evidence type="ECO:0000259" key="15">
    <source>
        <dbReference type="PROSITE" id="PS51198"/>
    </source>
</evidence>
<keyword evidence="1" id="KW-0540">Nuclease</keyword>
<accession>A0A1Y4M5G4</accession>
<dbReference type="GO" id="GO:0016887">
    <property type="term" value="F:ATP hydrolysis activity"/>
    <property type="evidence" value="ECO:0007669"/>
    <property type="project" value="RHEA"/>
</dbReference>
<dbReference type="GO" id="GO:0005524">
    <property type="term" value="F:ATP binding"/>
    <property type="evidence" value="ECO:0007669"/>
    <property type="project" value="UniProtKB-UniRule"/>
</dbReference>
<evidence type="ECO:0000256" key="9">
    <source>
        <dbReference type="ARBA" id="ARBA00023204"/>
    </source>
</evidence>
<dbReference type="Pfam" id="PF00580">
    <property type="entry name" value="UvrD-helicase"/>
    <property type="match status" value="1"/>
</dbReference>
<dbReference type="PROSITE" id="PS51217">
    <property type="entry name" value="UVRD_HELICASE_CTER"/>
    <property type="match status" value="1"/>
</dbReference>
<dbReference type="InterPro" id="IPR011335">
    <property type="entry name" value="Restrct_endonuc-II-like"/>
</dbReference>
<protein>
    <recommendedName>
        <fullName evidence="12">DNA 3'-5' helicase</fullName>
        <ecNumber evidence="12">5.6.2.4</ecNumber>
    </recommendedName>
</protein>
<evidence type="ECO:0000256" key="8">
    <source>
        <dbReference type="ARBA" id="ARBA00023125"/>
    </source>
</evidence>
<evidence type="ECO:0000313" key="18">
    <source>
        <dbReference type="Proteomes" id="UP000195447"/>
    </source>
</evidence>
<evidence type="ECO:0000256" key="1">
    <source>
        <dbReference type="ARBA" id="ARBA00022722"/>
    </source>
</evidence>
<dbReference type="CDD" id="cd17932">
    <property type="entry name" value="DEXQc_UvrD"/>
    <property type="match status" value="1"/>
</dbReference>
<evidence type="ECO:0000256" key="2">
    <source>
        <dbReference type="ARBA" id="ARBA00022741"/>
    </source>
</evidence>
<evidence type="ECO:0000256" key="14">
    <source>
        <dbReference type="PROSITE-ProRule" id="PRU00560"/>
    </source>
</evidence>
<dbReference type="RefSeq" id="WP_087158010.1">
    <property type="nucleotide sequence ID" value="NZ_NFKM01000001.1"/>
</dbReference>
<evidence type="ECO:0000256" key="11">
    <source>
        <dbReference type="ARBA" id="ARBA00034617"/>
    </source>
</evidence>
<reference evidence="18" key="1">
    <citation type="submission" date="2017-04" db="EMBL/GenBank/DDBJ databases">
        <title>Function of individual gut microbiota members based on whole genome sequencing of pure cultures obtained from chicken caecum.</title>
        <authorList>
            <person name="Medvecky M."/>
            <person name="Cejkova D."/>
            <person name="Polansky O."/>
            <person name="Karasova D."/>
            <person name="Kubasova T."/>
            <person name="Cizek A."/>
            <person name="Rychlik I."/>
        </authorList>
    </citation>
    <scope>NUCLEOTIDE SEQUENCE [LARGE SCALE GENOMIC DNA]</scope>
    <source>
        <strain evidence="18">An178</strain>
    </source>
</reference>
<evidence type="ECO:0000256" key="3">
    <source>
        <dbReference type="ARBA" id="ARBA00022763"/>
    </source>
</evidence>
<dbReference type="AlphaFoldDB" id="A0A1Y4M5G4"/>
<keyword evidence="9" id="KW-0234">DNA repair</keyword>
<dbReference type="Proteomes" id="UP000195447">
    <property type="component" value="Unassembled WGS sequence"/>
</dbReference>
<dbReference type="Gene3D" id="3.40.50.300">
    <property type="entry name" value="P-loop containing nucleotide triphosphate hydrolases"/>
    <property type="match status" value="4"/>
</dbReference>
<dbReference type="PANTHER" id="PTHR11070">
    <property type="entry name" value="UVRD / RECB / PCRA DNA HELICASE FAMILY MEMBER"/>
    <property type="match status" value="1"/>
</dbReference>
<dbReference type="InterPro" id="IPR014017">
    <property type="entry name" value="DNA_helicase_UvrD-like_C"/>
</dbReference>
<keyword evidence="6" id="KW-0269">Exonuclease</keyword>
<keyword evidence="4 14" id="KW-0378">Hydrolase</keyword>
<dbReference type="Gene3D" id="1.10.486.10">
    <property type="entry name" value="PCRA, domain 4"/>
    <property type="match status" value="1"/>
</dbReference>
<evidence type="ECO:0000256" key="12">
    <source>
        <dbReference type="ARBA" id="ARBA00034808"/>
    </source>
</evidence>
<dbReference type="InterPro" id="IPR014016">
    <property type="entry name" value="UvrD-like_ATP-bd"/>
</dbReference>
<sequence length="1041" mass="121160">MPFSKAQQQAIDLRNKNILVSASAGSGKTSVLVERLCKLVLVDKISIDRILAMTFTEDAANEMKDRLKKRLQAETQTDYIQSQLALLETASICTIDGFCLSIVKNYYYKIPISYKMSKSVASSAQANKAFLDAYNEACNSIDTNDFVKLKLFFSSLGKTEDDILSNIRDLINVAMSKPDSNEWIRSLMNKPCSEDTFNWFFQYFIEQIESIIEICKNMKEADEQLFSLKEESLNTCLDFLYKKDYAFFKKQFEIYFNNTPGFKKTINKVSYEKEQGEFKKIEGNILNVLYEKEEYDQDLNNNIERINTFCTLSLLTMDIFAKKKKEMEIIDFTDMEHFAYKLLKQPMIQEEIRNKYQMILVDEFQDTNELQENIIQCFARKDNVFRVGDIKQSIYGFRQARPEIMQGHMDKEDENSCLIVLDENYRSNQSIVEFNNEFYDHIMNTTLLGKNFRQDDIAKVGTARQKDAEQHPVRFLYTEYLSWMENQEESFNKIQAKSLHKNNVYDLIANDILTKHEQGIPYSSICILTRTHSPQEELKKVLEAYEIPVLAEIDHGFYTNHAIQIVLSTLISLNDPNDDIALMASLCSPIGNVLCNDIAGCCINKEKNVSLYSLVKDKPFMQSWQQLRQYKNEPISDLIRHIYNHNDFYFNYTTNQDKTNLDQFLEMASQFEVQNDLDLFLEQIINDSNQDSVGEAYPYGKDADVVKIKTMHHSKGLQFPIVYILSSHTTKDKYSNNPVLVDPVLGISLNALDPSLKFKRTSLSHLAFVTKKNHDDLKEEMRVFYVATTRAEKELVIVDYVDDINSYSSRLNTSSLLEKSSYTGWLLHTYLNKPSSLFKLDKKNQLYKRPVPRKKDDNIDTNQFYQGSISSISGQTASAAKQSLEWPIIDLNKKISTIRGTLFHEIVANCAFPYQKEDCINYAHKHNFTLQATDIKQLLSLNECHIYKEMMQNKHEFECSYIIRENEKIYHGFIDLIAWHPEHISILDFKTDTVQNETELIDKYHAQLDAYKKAIHTIEPDKKIKTYIYSFHLRKIIYLDQ</sequence>
<keyword evidence="8" id="KW-0238">DNA-binding</keyword>
<evidence type="ECO:0000256" key="6">
    <source>
        <dbReference type="ARBA" id="ARBA00022839"/>
    </source>
</evidence>
<feature type="domain" description="UvrD-like helicase C-terminal" evidence="16">
    <location>
        <begin position="429"/>
        <end position="716"/>
    </location>
</feature>
<comment type="catalytic activity">
    <reaction evidence="13">
        <text>ATP + H2O = ADP + phosphate + H(+)</text>
        <dbReference type="Rhea" id="RHEA:13065"/>
        <dbReference type="ChEBI" id="CHEBI:15377"/>
        <dbReference type="ChEBI" id="CHEBI:15378"/>
        <dbReference type="ChEBI" id="CHEBI:30616"/>
        <dbReference type="ChEBI" id="CHEBI:43474"/>
        <dbReference type="ChEBI" id="CHEBI:456216"/>
        <dbReference type="EC" id="5.6.2.4"/>
    </reaction>
</comment>
<evidence type="ECO:0000259" key="16">
    <source>
        <dbReference type="PROSITE" id="PS51217"/>
    </source>
</evidence>
<dbReference type="InterPro" id="IPR027417">
    <property type="entry name" value="P-loop_NTPase"/>
</dbReference>
<dbReference type="EC" id="5.6.2.4" evidence="12"/>
<dbReference type="EMBL" id="NFKM01000001">
    <property type="protein sequence ID" value="OUP61942.1"/>
    <property type="molecule type" value="Genomic_DNA"/>
</dbReference>
<dbReference type="GO" id="GO:0005829">
    <property type="term" value="C:cytosol"/>
    <property type="evidence" value="ECO:0007669"/>
    <property type="project" value="TreeGrafter"/>
</dbReference>
<comment type="catalytic activity">
    <reaction evidence="11">
        <text>Couples ATP hydrolysis with the unwinding of duplex DNA by translocating in the 3'-5' direction.</text>
        <dbReference type="EC" id="5.6.2.4"/>
    </reaction>
</comment>